<evidence type="ECO:0000256" key="5">
    <source>
        <dbReference type="ARBA" id="ARBA00023136"/>
    </source>
</evidence>
<evidence type="ECO:0000313" key="9">
    <source>
        <dbReference type="EMBL" id="PMC57851.1"/>
    </source>
</evidence>
<dbReference type="InterPro" id="IPR003838">
    <property type="entry name" value="ABC3_permease_C"/>
</dbReference>
<evidence type="ECO:0000313" key="10">
    <source>
        <dbReference type="Proteomes" id="UP000235682"/>
    </source>
</evidence>
<sequence>MNIQKNAWAYITRKKHRTLIIFLILMFILTSLFTCLTILNASQQIENNVFKISNSSLSITKNDSSSFAMKDFEQLKSIKEIEDINPEYQSLAKLVDHQVIEGEQQIFREDTPEQLSNVVDIQATNDSQRDLLFSSGVFTLVEGQPIKSDSQHHVLVHQAFADKNGLKLNDTIRLQLVDIETLNVHETMEYTISGIFTGKKQESYTGLSSDFSENTFFVDYQTSQEQLGLNKDQTITNKLTLHTDSVENLESAHEKIKNLPIDWSKYEVEKNDKAFQKTLTALKSMQQIIEIVTNAMILGGLTVLSLILILWLRERIYEIGIFLAIGMSKKVIISQFILELLLVSLPAAVLSFILGWQLNQFFLTDFFNSITNESIGSQMLPIENIGDNLNHFGMAYGLLLVIIFLAVMLSCSIILLKKPKTILSEIS</sequence>
<protein>
    <submittedName>
        <fullName evidence="9">ABC transporter permease</fullName>
    </submittedName>
</protein>
<dbReference type="EMBL" id="PNHE01000040">
    <property type="protein sequence ID" value="PMC57851.1"/>
    <property type="molecule type" value="Genomic_DNA"/>
</dbReference>
<feature type="transmembrane region" description="Helical" evidence="6">
    <location>
        <begin position="332"/>
        <end position="356"/>
    </location>
</feature>
<accession>A0A2N6SLA1</accession>
<keyword evidence="4 6" id="KW-1133">Transmembrane helix</keyword>
<keyword evidence="3 6" id="KW-0812">Transmembrane</keyword>
<dbReference type="Proteomes" id="UP000235682">
    <property type="component" value="Unassembled WGS sequence"/>
</dbReference>
<evidence type="ECO:0000256" key="2">
    <source>
        <dbReference type="ARBA" id="ARBA00022475"/>
    </source>
</evidence>
<proteinExistence type="predicted"/>
<keyword evidence="2" id="KW-1003">Cell membrane</keyword>
<dbReference type="Pfam" id="PF02687">
    <property type="entry name" value="FtsX"/>
    <property type="match status" value="1"/>
</dbReference>
<dbReference type="PANTHER" id="PTHR30572">
    <property type="entry name" value="MEMBRANE COMPONENT OF TRANSPORTER-RELATED"/>
    <property type="match status" value="1"/>
</dbReference>
<dbReference type="AlphaFoldDB" id="A0A2N6SLA1"/>
<comment type="caution">
    <text evidence="9">The sequence shown here is derived from an EMBL/GenBank/DDBJ whole genome shotgun (WGS) entry which is preliminary data.</text>
</comment>
<evidence type="ECO:0000259" key="7">
    <source>
        <dbReference type="Pfam" id="PF02687"/>
    </source>
</evidence>
<dbReference type="STRING" id="84521.SAMN04487994_10515"/>
<dbReference type="InterPro" id="IPR025857">
    <property type="entry name" value="MacB_PCD"/>
</dbReference>
<organism evidence="9 10">
    <name type="scientific">Dolosicoccus paucivorans</name>
    <dbReference type="NCBI Taxonomy" id="84521"/>
    <lineage>
        <taxon>Bacteria</taxon>
        <taxon>Bacillati</taxon>
        <taxon>Bacillota</taxon>
        <taxon>Bacilli</taxon>
        <taxon>Lactobacillales</taxon>
        <taxon>Aerococcaceae</taxon>
        <taxon>Dolosicoccus</taxon>
    </lineage>
</organism>
<dbReference type="OrthoDB" id="9812886at2"/>
<feature type="transmembrane region" description="Helical" evidence="6">
    <location>
        <begin position="394"/>
        <end position="416"/>
    </location>
</feature>
<keyword evidence="5 6" id="KW-0472">Membrane</keyword>
<dbReference type="GO" id="GO:0005886">
    <property type="term" value="C:plasma membrane"/>
    <property type="evidence" value="ECO:0007669"/>
    <property type="project" value="UniProtKB-SubCell"/>
</dbReference>
<evidence type="ECO:0000256" key="3">
    <source>
        <dbReference type="ARBA" id="ARBA00022692"/>
    </source>
</evidence>
<dbReference type="Pfam" id="PF12704">
    <property type="entry name" value="MacB_PCD"/>
    <property type="match status" value="1"/>
</dbReference>
<evidence type="ECO:0000256" key="1">
    <source>
        <dbReference type="ARBA" id="ARBA00004651"/>
    </source>
</evidence>
<evidence type="ECO:0000256" key="4">
    <source>
        <dbReference type="ARBA" id="ARBA00022989"/>
    </source>
</evidence>
<feature type="domain" description="MacB-like periplasmic core" evidence="8">
    <location>
        <begin position="23"/>
        <end position="258"/>
    </location>
</feature>
<dbReference type="RefSeq" id="WP_102227324.1">
    <property type="nucleotide sequence ID" value="NZ_PNHE01000040.1"/>
</dbReference>
<keyword evidence="10" id="KW-1185">Reference proteome</keyword>
<gene>
    <name evidence="9" type="ORF">CJ205_07485</name>
</gene>
<feature type="transmembrane region" description="Helical" evidence="6">
    <location>
        <begin position="20"/>
        <end position="39"/>
    </location>
</feature>
<feature type="transmembrane region" description="Helical" evidence="6">
    <location>
        <begin position="291"/>
        <end position="312"/>
    </location>
</feature>
<evidence type="ECO:0000256" key="6">
    <source>
        <dbReference type="SAM" id="Phobius"/>
    </source>
</evidence>
<feature type="domain" description="ABC3 transporter permease C-terminal" evidence="7">
    <location>
        <begin position="296"/>
        <end position="414"/>
    </location>
</feature>
<reference evidence="9 10" key="1">
    <citation type="submission" date="2017-09" db="EMBL/GenBank/DDBJ databases">
        <title>Bacterial strain isolated from the female urinary microbiota.</title>
        <authorList>
            <person name="Thomas-White K."/>
            <person name="Kumar N."/>
            <person name="Forster S."/>
            <person name="Putonti C."/>
            <person name="Lawley T."/>
            <person name="Wolfe A.J."/>
        </authorList>
    </citation>
    <scope>NUCLEOTIDE SEQUENCE [LARGE SCALE GENOMIC DNA]</scope>
    <source>
        <strain evidence="9 10">UMB0852</strain>
    </source>
</reference>
<dbReference type="GO" id="GO:0022857">
    <property type="term" value="F:transmembrane transporter activity"/>
    <property type="evidence" value="ECO:0007669"/>
    <property type="project" value="TreeGrafter"/>
</dbReference>
<comment type="subcellular location">
    <subcellularLocation>
        <location evidence="1">Cell membrane</location>
        <topology evidence="1">Multi-pass membrane protein</topology>
    </subcellularLocation>
</comment>
<name>A0A2N6SLA1_9LACT</name>
<dbReference type="InterPro" id="IPR050250">
    <property type="entry name" value="Macrolide_Exporter_MacB"/>
</dbReference>
<dbReference type="PANTHER" id="PTHR30572:SF9">
    <property type="entry name" value="ABC TRANSPORTER PERMEASE PROTEIN"/>
    <property type="match status" value="1"/>
</dbReference>
<evidence type="ECO:0000259" key="8">
    <source>
        <dbReference type="Pfam" id="PF12704"/>
    </source>
</evidence>